<keyword evidence="3" id="KW-1185">Reference proteome</keyword>
<reference evidence="3" key="1">
    <citation type="journal article" date="2015" name="Nat. Genet.">
        <title>The genome and transcriptome of the zoonotic hookworm Ancylostoma ceylanicum identify infection-specific gene families.</title>
        <authorList>
            <person name="Schwarz E.M."/>
            <person name="Hu Y."/>
            <person name="Antoshechkin I."/>
            <person name="Miller M.M."/>
            <person name="Sternberg P.W."/>
            <person name="Aroian R.V."/>
        </authorList>
    </citation>
    <scope>NUCLEOTIDE SEQUENCE</scope>
    <source>
        <strain evidence="3">HY135</strain>
    </source>
</reference>
<protein>
    <submittedName>
        <fullName evidence="2">Uncharacterized protein</fullName>
    </submittedName>
</protein>
<accession>A0A016UPM1</accession>
<feature type="compositionally biased region" description="Basic and acidic residues" evidence="1">
    <location>
        <begin position="56"/>
        <end position="69"/>
    </location>
</feature>
<proteinExistence type="predicted"/>
<dbReference type="AlphaFoldDB" id="A0A016UPM1"/>
<feature type="compositionally biased region" description="Basic and acidic residues" evidence="1">
    <location>
        <begin position="17"/>
        <end position="31"/>
    </location>
</feature>
<organism evidence="2 3">
    <name type="scientific">Ancylostoma ceylanicum</name>
    <dbReference type="NCBI Taxonomy" id="53326"/>
    <lineage>
        <taxon>Eukaryota</taxon>
        <taxon>Metazoa</taxon>
        <taxon>Ecdysozoa</taxon>
        <taxon>Nematoda</taxon>
        <taxon>Chromadorea</taxon>
        <taxon>Rhabditida</taxon>
        <taxon>Rhabditina</taxon>
        <taxon>Rhabditomorpha</taxon>
        <taxon>Strongyloidea</taxon>
        <taxon>Ancylostomatidae</taxon>
        <taxon>Ancylostomatinae</taxon>
        <taxon>Ancylostoma</taxon>
    </lineage>
</organism>
<sequence length="69" mass="7610">MVSPLLQVPALRSPDSPQRDYGRVQFEEGATHKSIQIGVDNASKAHLLRKVPQKKPARESGSRESGSRE</sequence>
<evidence type="ECO:0000313" key="2">
    <source>
        <dbReference type="EMBL" id="EYC17095.1"/>
    </source>
</evidence>
<feature type="compositionally biased region" description="Basic residues" evidence="1">
    <location>
        <begin position="46"/>
        <end position="55"/>
    </location>
</feature>
<gene>
    <name evidence="2" type="primary">Acey_s0031.g2272</name>
    <name evidence="2" type="ORF">Y032_0031g2272</name>
</gene>
<dbReference type="Proteomes" id="UP000024635">
    <property type="component" value="Unassembled WGS sequence"/>
</dbReference>
<comment type="caution">
    <text evidence="2">The sequence shown here is derived from an EMBL/GenBank/DDBJ whole genome shotgun (WGS) entry which is preliminary data.</text>
</comment>
<name>A0A016UPM1_9BILA</name>
<dbReference type="EMBL" id="JARK01001367">
    <property type="protein sequence ID" value="EYC17095.1"/>
    <property type="molecule type" value="Genomic_DNA"/>
</dbReference>
<dbReference type="OrthoDB" id="10422300at2759"/>
<evidence type="ECO:0000256" key="1">
    <source>
        <dbReference type="SAM" id="MobiDB-lite"/>
    </source>
</evidence>
<evidence type="ECO:0000313" key="3">
    <source>
        <dbReference type="Proteomes" id="UP000024635"/>
    </source>
</evidence>
<feature type="region of interest" description="Disordered" evidence="1">
    <location>
        <begin position="1"/>
        <end position="69"/>
    </location>
</feature>